<dbReference type="PANTHER" id="PTHR34794">
    <property type="entry name" value="EXPRESSED PROTEIN"/>
    <property type="match status" value="1"/>
</dbReference>
<proteinExistence type="predicted"/>
<protein>
    <recommendedName>
        <fullName evidence="2">VQ domain-containing protein</fullName>
    </recommendedName>
</protein>
<evidence type="ECO:0000313" key="3">
    <source>
        <dbReference type="EnsemblPlants" id="Kaladp0023s0066.1.v1.1.CDS.1"/>
    </source>
</evidence>
<dbReference type="EnsemblPlants" id="Kaladp0023s0066.1.v1.1">
    <property type="protein sequence ID" value="Kaladp0023s0066.1.v1.1.CDS.1"/>
    <property type="gene ID" value="Kaladp0023s0066.v1.1"/>
</dbReference>
<feature type="region of interest" description="Disordered" evidence="1">
    <location>
        <begin position="1"/>
        <end position="45"/>
    </location>
</feature>
<dbReference type="Pfam" id="PF05678">
    <property type="entry name" value="VQ"/>
    <property type="match status" value="1"/>
</dbReference>
<dbReference type="InterPro" id="IPR008889">
    <property type="entry name" value="VQ"/>
</dbReference>
<dbReference type="AlphaFoldDB" id="A0A7N0T4Z9"/>
<dbReference type="Gramene" id="Kaladp0023s0066.1.v1.1">
    <property type="protein sequence ID" value="Kaladp0023s0066.1.v1.1.CDS.1"/>
    <property type="gene ID" value="Kaladp0023s0066.v1.1"/>
</dbReference>
<name>A0A7N0T4Z9_KALFE</name>
<dbReference type="OMA" id="ENHFGSC"/>
<organism evidence="3 4">
    <name type="scientific">Kalanchoe fedtschenkoi</name>
    <name type="common">Lavender scallops</name>
    <name type="synonym">South American air plant</name>
    <dbReference type="NCBI Taxonomy" id="63787"/>
    <lineage>
        <taxon>Eukaryota</taxon>
        <taxon>Viridiplantae</taxon>
        <taxon>Streptophyta</taxon>
        <taxon>Embryophyta</taxon>
        <taxon>Tracheophyta</taxon>
        <taxon>Spermatophyta</taxon>
        <taxon>Magnoliopsida</taxon>
        <taxon>eudicotyledons</taxon>
        <taxon>Gunneridae</taxon>
        <taxon>Pentapetalae</taxon>
        <taxon>Saxifragales</taxon>
        <taxon>Crassulaceae</taxon>
        <taxon>Kalanchoe</taxon>
    </lineage>
</organism>
<evidence type="ECO:0000259" key="2">
    <source>
        <dbReference type="Pfam" id="PF05678"/>
    </source>
</evidence>
<feature type="domain" description="VQ" evidence="2">
    <location>
        <begin position="46"/>
        <end position="69"/>
    </location>
</feature>
<evidence type="ECO:0000256" key="1">
    <source>
        <dbReference type="SAM" id="MobiDB-lite"/>
    </source>
</evidence>
<dbReference type="Proteomes" id="UP000594263">
    <property type="component" value="Unplaced"/>
</dbReference>
<feature type="compositionally biased region" description="Low complexity" evidence="1">
    <location>
        <begin position="1"/>
        <end position="11"/>
    </location>
</feature>
<reference evidence="3" key="1">
    <citation type="submission" date="2021-01" db="UniProtKB">
        <authorList>
            <consortium name="EnsemblPlants"/>
        </authorList>
    </citation>
    <scope>IDENTIFICATION</scope>
</reference>
<sequence>MEAHASSSSSSCAKTTSHQHQLHAVTKPTHKPWRSRPVAAPLPPNPTRVYKVRPIEFKDVVQKLTGAPEFQPSRLRTVAPAPLDVGLGGVGHRQQRQLPAPAEVKAGRAAAESHTSPAVGFALSPGSNAWCSFLLSSPGSIPGLDLPSPVPSGTIK</sequence>
<evidence type="ECO:0000313" key="4">
    <source>
        <dbReference type="Proteomes" id="UP000594263"/>
    </source>
</evidence>
<dbReference type="InterPro" id="IPR039610">
    <property type="entry name" value="VQ29"/>
</dbReference>
<accession>A0A7N0T4Z9</accession>
<keyword evidence="4" id="KW-1185">Reference proteome</keyword>
<dbReference type="PANTHER" id="PTHR34794:SF1">
    <property type="entry name" value="OS10G0101800 PROTEIN"/>
    <property type="match status" value="1"/>
</dbReference>